<dbReference type="Gene3D" id="1.10.8.60">
    <property type="match status" value="1"/>
</dbReference>
<evidence type="ECO:0000313" key="3">
    <source>
        <dbReference type="Proteomes" id="UP000051660"/>
    </source>
</evidence>
<dbReference type="PANTHER" id="PTHR11669">
    <property type="entry name" value="REPLICATION FACTOR C / DNA POLYMERASE III GAMMA-TAU SUBUNIT"/>
    <property type="match status" value="1"/>
</dbReference>
<dbReference type="PANTHER" id="PTHR11669:SF0">
    <property type="entry name" value="PROTEIN STICHEL-LIKE 2"/>
    <property type="match status" value="1"/>
</dbReference>
<dbReference type="AlphaFoldDB" id="A0A0R3N283"/>
<name>A0A0R3N283_9BRAD</name>
<dbReference type="Gene3D" id="3.40.50.300">
    <property type="entry name" value="P-loop containing nucleotide triphosphate hydrolases"/>
    <property type="match status" value="1"/>
</dbReference>
<evidence type="ECO:0000259" key="1">
    <source>
        <dbReference type="SMART" id="SM00382"/>
    </source>
</evidence>
<dbReference type="EMBL" id="LLYB01000047">
    <property type="protein sequence ID" value="KRR26209.1"/>
    <property type="molecule type" value="Genomic_DNA"/>
</dbReference>
<organism evidence="2 3">
    <name type="scientific">Bradyrhizobium lablabi</name>
    <dbReference type="NCBI Taxonomy" id="722472"/>
    <lineage>
        <taxon>Bacteria</taxon>
        <taxon>Pseudomonadati</taxon>
        <taxon>Pseudomonadota</taxon>
        <taxon>Alphaproteobacteria</taxon>
        <taxon>Hyphomicrobiales</taxon>
        <taxon>Nitrobacteraceae</taxon>
        <taxon>Bradyrhizobium</taxon>
    </lineage>
</organism>
<dbReference type="InterPro" id="IPR027417">
    <property type="entry name" value="P-loop_NTPase"/>
</dbReference>
<dbReference type="SUPFAM" id="SSF52540">
    <property type="entry name" value="P-loop containing nucleoside triphosphate hydrolases"/>
    <property type="match status" value="1"/>
</dbReference>
<accession>A0A0R3N283</accession>
<dbReference type="SMART" id="SM00382">
    <property type="entry name" value="AAA"/>
    <property type="match status" value="1"/>
</dbReference>
<dbReference type="GO" id="GO:0006261">
    <property type="term" value="P:DNA-templated DNA replication"/>
    <property type="evidence" value="ECO:0007669"/>
    <property type="project" value="TreeGrafter"/>
</dbReference>
<proteinExistence type="predicted"/>
<feature type="domain" description="AAA+ ATPase" evidence="1">
    <location>
        <begin position="12"/>
        <end position="152"/>
    </location>
</feature>
<comment type="caution">
    <text evidence="2">The sequence shown here is derived from an EMBL/GenBank/DDBJ whole genome shotgun (WGS) entry which is preliminary data.</text>
</comment>
<dbReference type="InterPro" id="IPR050238">
    <property type="entry name" value="DNA_Rep/Repair_Clamp_Loader"/>
</dbReference>
<dbReference type="Proteomes" id="UP000051660">
    <property type="component" value="Unassembled WGS sequence"/>
</dbReference>
<reference evidence="2 3" key="1">
    <citation type="submission" date="2014-03" db="EMBL/GenBank/DDBJ databases">
        <title>Bradyrhizobium valentinum sp. nov., isolated from effective nodules of Lupinus mariae-josephae, a lupine endemic of basic-lime soils in Eastern Spain.</title>
        <authorList>
            <person name="Duran D."/>
            <person name="Rey L."/>
            <person name="Navarro A."/>
            <person name="Busquets A."/>
            <person name="Imperial J."/>
            <person name="Ruiz-Argueso T."/>
        </authorList>
    </citation>
    <scope>NUCLEOTIDE SEQUENCE [LARGE SCALE GENOMIC DNA]</scope>
    <source>
        <strain evidence="2 3">CCBAU 23086</strain>
    </source>
</reference>
<dbReference type="Pfam" id="PF13177">
    <property type="entry name" value="DNA_pol3_delta2"/>
    <property type="match status" value="1"/>
</dbReference>
<gene>
    <name evidence="2" type="ORF">CQ14_21270</name>
</gene>
<protein>
    <recommendedName>
        <fullName evidence="1">AAA+ ATPase domain-containing protein</fullName>
    </recommendedName>
</protein>
<sequence>MALLSRLAQLRQGSHLLLAGAYGAGKTTLVRIFAQALNCDNPAKDGSPCGACGPCEAADQDCLVEYDVPGRGGDKESVLAWVAANNREPPNSKWRILFLDEAHALQPLAMEGLLKVVEEPQPRVVFAFATTEPWKLKSTLKSRTLPLEVRPLSVPDAVALMESIAKKEKYIYDLNALVLLAWVKQGHPRDLLNGLGQVAALGKNVTTEAVKLLFAVHDAEALVEYFLALGAGDAGRAISAMDGWHEPLSSKLKGVQTLLTSIFYNEIQGRKIIIDAFLDTLTSERTKIVSAFCSRLGVDKPIGLEPYWRKMLEFWSRPPATGEEGLQLQLCLFEDLVNNRLREAVLQTNETVPAPHYLLRNAGPERDESSKSGGIATANCARFDGKYLTPEHVREIINRSSFFMQHHGRTLNAAFIVYPSYQARLSEVTAVEAIRKFQGDLSKLCLQAGKLFAGITVIERDENGVLARLLAHIPRLAEVPAFETELARWCRNLGAEDDDQALVELKTNVGLSNRQALKFHWDSVVELCAAVQDSENEPGGARRLLDNLRLRKSLRRVPGPVGHPVLEFSGCLTTSAIKEASANHMAFLSAFDAQAWSWIRKGWERDECIDRQQEIRHRAEKLSQAERLWGEDDRRRVEIEALNASWAGGPENRARQWRGWWLA</sequence>
<dbReference type="CDD" id="cd00009">
    <property type="entry name" value="AAA"/>
    <property type="match status" value="1"/>
</dbReference>
<dbReference type="InterPro" id="IPR003593">
    <property type="entry name" value="AAA+_ATPase"/>
</dbReference>
<evidence type="ECO:0000313" key="2">
    <source>
        <dbReference type="EMBL" id="KRR26209.1"/>
    </source>
</evidence>